<dbReference type="AlphaFoldDB" id="X1FXG6"/>
<comment type="caution">
    <text evidence="2">The sequence shown here is derived from an EMBL/GenBank/DDBJ whole genome shotgun (WGS) entry which is preliminary data.</text>
</comment>
<reference evidence="2" key="1">
    <citation type="journal article" date="2014" name="Front. Microbiol.">
        <title>High frequency of phylogenetically diverse reductive dehalogenase-homologous genes in deep subseafloor sedimentary metagenomes.</title>
        <authorList>
            <person name="Kawai M."/>
            <person name="Futagami T."/>
            <person name="Toyoda A."/>
            <person name="Takaki Y."/>
            <person name="Nishi S."/>
            <person name="Hori S."/>
            <person name="Arai W."/>
            <person name="Tsubouchi T."/>
            <person name="Morono Y."/>
            <person name="Uchiyama I."/>
            <person name="Ito T."/>
            <person name="Fujiyama A."/>
            <person name="Inagaki F."/>
            <person name="Takami H."/>
        </authorList>
    </citation>
    <scope>NUCLEOTIDE SEQUENCE</scope>
    <source>
        <strain evidence="2">Expedition CK06-06</strain>
    </source>
</reference>
<sequence length="42" mass="4936">YPNNINLGSIIEPCVIYIISAYYANFNLLILLRYFIKQKTPK</sequence>
<evidence type="ECO:0000256" key="1">
    <source>
        <dbReference type="SAM" id="Phobius"/>
    </source>
</evidence>
<organism evidence="2">
    <name type="scientific">marine sediment metagenome</name>
    <dbReference type="NCBI Taxonomy" id="412755"/>
    <lineage>
        <taxon>unclassified sequences</taxon>
        <taxon>metagenomes</taxon>
        <taxon>ecological metagenomes</taxon>
    </lineage>
</organism>
<keyword evidence="1" id="KW-0812">Transmembrane</keyword>
<evidence type="ECO:0000313" key="2">
    <source>
        <dbReference type="EMBL" id="GAH33999.1"/>
    </source>
</evidence>
<keyword evidence="1" id="KW-1133">Transmembrane helix</keyword>
<keyword evidence="1" id="KW-0472">Membrane</keyword>
<name>X1FXG6_9ZZZZ</name>
<proteinExistence type="predicted"/>
<dbReference type="EMBL" id="BARU01006584">
    <property type="protein sequence ID" value="GAH33999.1"/>
    <property type="molecule type" value="Genomic_DNA"/>
</dbReference>
<feature type="non-terminal residue" evidence="2">
    <location>
        <position position="1"/>
    </location>
</feature>
<gene>
    <name evidence="2" type="ORF">S03H2_12960</name>
</gene>
<protein>
    <submittedName>
        <fullName evidence="2">Uncharacterized protein</fullName>
    </submittedName>
</protein>
<accession>X1FXG6</accession>
<feature type="transmembrane region" description="Helical" evidence="1">
    <location>
        <begin position="15"/>
        <end position="36"/>
    </location>
</feature>